<evidence type="ECO:0000313" key="1">
    <source>
        <dbReference type="EMBL" id="SMH30666.1"/>
    </source>
</evidence>
<protein>
    <submittedName>
        <fullName evidence="1">Uncharacterized protein</fullName>
    </submittedName>
</protein>
<name>A0A1X7N1I3_9MICO</name>
<proteinExistence type="predicted"/>
<dbReference type="AlphaFoldDB" id="A0A1X7N1I3"/>
<sequence>MSTTKTVWKLSEAATHPLAEKYGITERQFRRAVQNKTISYARPGGLIVLLADEDITEFILGSRTNVVKP</sequence>
<dbReference type="OrthoDB" id="5123707at2"/>
<evidence type="ECO:0000313" key="2">
    <source>
        <dbReference type="Proteomes" id="UP000193711"/>
    </source>
</evidence>
<dbReference type="STRING" id="1891671.SAMN06295885_0457"/>
<accession>A0A1X7N1I3</accession>
<reference evidence="2" key="1">
    <citation type="submission" date="2017-04" db="EMBL/GenBank/DDBJ databases">
        <authorList>
            <person name="Varghese N."/>
            <person name="Submissions S."/>
        </authorList>
    </citation>
    <scope>NUCLEOTIDE SEQUENCE [LARGE SCALE GENOMIC DNA]</scope>
    <source>
        <strain evidence="2">VKM Ac-2121</strain>
    </source>
</reference>
<keyword evidence="2" id="KW-1185">Reference proteome</keyword>
<dbReference type="EMBL" id="FXBM01000001">
    <property type="protein sequence ID" value="SMH30666.1"/>
    <property type="molecule type" value="Genomic_DNA"/>
</dbReference>
<dbReference type="Proteomes" id="UP000193711">
    <property type="component" value="Unassembled WGS sequence"/>
</dbReference>
<gene>
    <name evidence="1" type="ORF">SAMN06295885_0457</name>
</gene>
<dbReference type="RefSeq" id="WP_085474981.1">
    <property type="nucleotide sequence ID" value="NZ_FXBM01000001.1"/>
</dbReference>
<organism evidence="1 2">
    <name type="scientific">Rathayibacter oskolensis</name>
    <dbReference type="NCBI Taxonomy" id="1891671"/>
    <lineage>
        <taxon>Bacteria</taxon>
        <taxon>Bacillati</taxon>
        <taxon>Actinomycetota</taxon>
        <taxon>Actinomycetes</taxon>
        <taxon>Micrococcales</taxon>
        <taxon>Microbacteriaceae</taxon>
        <taxon>Rathayibacter</taxon>
    </lineage>
</organism>